<evidence type="ECO:0000313" key="2">
    <source>
        <dbReference type="Proteomes" id="UP000052245"/>
    </source>
</evidence>
<dbReference type="EMBL" id="FAVC01000001">
    <property type="protein sequence ID" value="CUU74529.1"/>
    <property type="molecule type" value="Genomic_DNA"/>
</dbReference>
<dbReference type="AlphaFoldDB" id="A0A9W5ANE4"/>
<accession>A0A9W5ANE4</accession>
<protein>
    <submittedName>
        <fullName evidence="1">Uncharacterized protein</fullName>
    </submittedName>
</protein>
<dbReference type="RefSeq" id="WP_059434494.1">
    <property type="nucleotide sequence ID" value="NZ_FAUY01000002.1"/>
</dbReference>
<organism evidence="1 2">
    <name type="scientific">Campylobacter hyointestinalis subsp. hyointestinalis</name>
    <dbReference type="NCBI Taxonomy" id="91352"/>
    <lineage>
        <taxon>Bacteria</taxon>
        <taxon>Pseudomonadati</taxon>
        <taxon>Campylobacterota</taxon>
        <taxon>Epsilonproteobacteria</taxon>
        <taxon>Campylobacterales</taxon>
        <taxon>Campylobacteraceae</taxon>
        <taxon>Campylobacter</taxon>
    </lineage>
</organism>
<name>A0A9W5ANE4_CAMHY</name>
<dbReference type="Proteomes" id="UP000052245">
    <property type="component" value="Unassembled WGS sequence"/>
</dbReference>
<gene>
    <name evidence="1" type="ORF">ERS739223_00466</name>
</gene>
<sequence>MQISLSNVVNIKSRDLNECVKVVFAITKAKDIKQNMQTCMKKGGAKCIKDKNKIAMFAFWFYGENGVSLSYFWVDEQYRKKSSVLVFFYALFSYYFYDKDVYINADNVWDYKDMLEPTTNKTEYKFKKNTLDKVQKAYFKWQVTQWVE</sequence>
<comment type="caution">
    <text evidence="1">The sequence shown here is derived from an EMBL/GenBank/DDBJ whole genome shotgun (WGS) entry which is preliminary data.</text>
</comment>
<reference evidence="1 2" key="1">
    <citation type="submission" date="2015-11" db="EMBL/GenBank/DDBJ databases">
        <authorList>
            <consortium name="Pathogen Informatics"/>
        </authorList>
    </citation>
    <scope>NUCLEOTIDE SEQUENCE [LARGE SCALE GENOMIC DNA]</scope>
    <source>
        <strain evidence="1 2">007A-0283</strain>
    </source>
</reference>
<proteinExistence type="predicted"/>
<evidence type="ECO:0000313" key="1">
    <source>
        <dbReference type="EMBL" id="CUU74529.1"/>
    </source>
</evidence>